<evidence type="ECO:0000256" key="4">
    <source>
        <dbReference type="PROSITE-ProRule" id="PRU00169"/>
    </source>
</evidence>
<evidence type="ECO:0000259" key="5">
    <source>
        <dbReference type="PROSITE" id="PS50043"/>
    </source>
</evidence>
<protein>
    <submittedName>
        <fullName evidence="7">Response regulator transcription factor</fullName>
    </submittedName>
</protein>
<dbReference type="InterPro" id="IPR036388">
    <property type="entry name" value="WH-like_DNA-bd_sf"/>
</dbReference>
<dbReference type="EMBL" id="JABWDU010000011">
    <property type="protein sequence ID" value="NVD42894.1"/>
    <property type="molecule type" value="Genomic_DNA"/>
</dbReference>
<dbReference type="Gene3D" id="3.40.50.2300">
    <property type="match status" value="1"/>
</dbReference>
<evidence type="ECO:0000256" key="3">
    <source>
        <dbReference type="ARBA" id="ARBA00023163"/>
    </source>
</evidence>
<dbReference type="InterPro" id="IPR000792">
    <property type="entry name" value="Tscrpt_reg_LuxR_C"/>
</dbReference>
<dbReference type="InterPro" id="IPR001789">
    <property type="entry name" value="Sig_transdc_resp-reg_receiver"/>
</dbReference>
<dbReference type="GO" id="GO:0003677">
    <property type="term" value="F:DNA binding"/>
    <property type="evidence" value="ECO:0007669"/>
    <property type="project" value="UniProtKB-KW"/>
</dbReference>
<feature type="domain" description="HTH luxR-type" evidence="5">
    <location>
        <begin position="137"/>
        <end position="202"/>
    </location>
</feature>
<dbReference type="PRINTS" id="PR00038">
    <property type="entry name" value="HTHLUXR"/>
</dbReference>
<proteinExistence type="predicted"/>
<sequence length="210" mass="23224">MTQAVPIVFVVDDDISVRESLDLLILSAGWRPETFSSAKEFLLRPAPSHPNCLILDVNLPDLNGLDLQTLVASERTEMPIIFVTGYGSVPLTVQAMKAGAVEFLTKPYSDDAMLSAVSQALERSRQILALNAEVGLLQELYSHLSRREQEVMTLVVEGLLNKQIGFELGISEVTVKVHRGQVMRKMRARSLADLVKISAKLRLEPNKPNC</sequence>
<comment type="caution">
    <text evidence="7">The sequence shown here is derived from an EMBL/GenBank/DDBJ whole genome shotgun (WGS) entry which is preliminary data.</text>
</comment>
<keyword evidence="4" id="KW-0597">Phosphoprotein</keyword>
<dbReference type="InterPro" id="IPR016032">
    <property type="entry name" value="Sig_transdc_resp-reg_C-effctor"/>
</dbReference>
<accession>A0A7Y6QC27</accession>
<dbReference type="SUPFAM" id="SSF46894">
    <property type="entry name" value="C-terminal effector domain of the bipartite response regulators"/>
    <property type="match status" value="1"/>
</dbReference>
<gene>
    <name evidence="7" type="ORF">HT585_28915</name>
</gene>
<evidence type="ECO:0000313" key="7">
    <source>
        <dbReference type="EMBL" id="NVD42894.1"/>
    </source>
</evidence>
<evidence type="ECO:0000313" key="8">
    <source>
        <dbReference type="Proteomes" id="UP000520198"/>
    </source>
</evidence>
<keyword evidence="3" id="KW-0804">Transcription</keyword>
<dbReference type="SMART" id="SM00448">
    <property type="entry name" value="REC"/>
    <property type="match status" value="1"/>
</dbReference>
<keyword evidence="1" id="KW-0805">Transcription regulation</keyword>
<keyword evidence="8" id="KW-1185">Reference proteome</keyword>
<dbReference type="InterPro" id="IPR011006">
    <property type="entry name" value="CheY-like_superfamily"/>
</dbReference>
<dbReference type="GO" id="GO:0006355">
    <property type="term" value="P:regulation of DNA-templated transcription"/>
    <property type="evidence" value="ECO:0007669"/>
    <property type="project" value="InterPro"/>
</dbReference>
<evidence type="ECO:0000256" key="2">
    <source>
        <dbReference type="ARBA" id="ARBA00023125"/>
    </source>
</evidence>
<dbReference type="PROSITE" id="PS50110">
    <property type="entry name" value="RESPONSE_REGULATORY"/>
    <property type="match status" value="1"/>
</dbReference>
<dbReference type="PANTHER" id="PTHR44688:SF16">
    <property type="entry name" value="DNA-BINDING TRANSCRIPTIONAL ACTIVATOR DEVR_DOSR"/>
    <property type="match status" value="1"/>
</dbReference>
<dbReference type="GO" id="GO:0000160">
    <property type="term" value="P:phosphorelay signal transduction system"/>
    <property type="evidence" value="ECO:0007669"/>
    <property type="project" value="InterPro"/>
</dbReference>
<feature type="domain" description="Response regulatory" evidence="6">
    <location>
        <begin position="7"/>
        <end position="121"/>
    </location>
</feature>
<dbReference type="PROSITE" id="PS50043">
    <property type="entry name" value="HTH_LUXR_2"/>
    <property type="match status" value="1"/>
</dbReference>
<dbReference type="RefSeq" id="WP_176356237.1">
    <property type="nucleotide sequence ID" value="NZ_JABWDU010000011.1"/>
</dbReference>
<dbReference type="PANTHER" id="PTHR44688">
    <property type="entry name" value="DNA-BINDING TRANSCRIPTIONAL ACTIVATOR DEVR_DOSR"/>
    <property type="match status" value="1"/>
</dbReference>
<dbReference type="SMART" id="SM00421">
    <property type="entry name" value="HTH_LUXR"/>
    <property type="match status" value="1"/>
</dbReference>
<evidence type="ECO:0000256" key="1">
    <source>
        <dbReference type="ARBA" id="ARBA00023015"/>
    </source>
</evidence>
<evidence type="ECO:0000259" key="6">
    <source>
        <dbReference type="PROSITE" id="PS50110"/>
    </source>
</evidence>
<reference evidence="7 8" key="1">
    <citation type="submission" date="2020-06" db="EMBL/GenBank/DDBJ databases">
        <authorList>
            <person name="Grouzdev D.S."/>
        </authorList>
    </citation>
    <scope>NUCLEOTIDE SEQUENCE [LARGE SCALE GENOMIC DNA]</scope>
    <source>
        <strain evidence="7 8">HO-A22</strain>
    </source>
</reference>
<keyword evidence="2" id="KW-0238">DNA-binding</keyword>
<dbReference type="Proteomes" id="UP000520198">
    <property type="component" value="Unassembled WGS sequence"/>
</dbReference>
<dbReference type="Pfam" id="PF00072">
    <property type="entry name" value="Response_reg"/>
    <property type="match status" value="1"/>
</dbReference>
<dbReference type="SUPFAM" id="SSF52172">
    <property type="entry name" value="CheY-like"/>
    <property type="match status" value="1"/>
</dbReference>
<feature type="modified residue" description="4-aspartylphosphate" evidence="4">
    <location>
        <position position="56"/>
    </location>
</feature>
<organism evidence="7 8">
    <name type="scientific">Ensifer oleiphilus</name>
    <dbReference type="NCBI Taxonomy" id="2742698"/>
    <lineage>
        <taxon>Bacteria</taxon>
        <taxon>Pseudomonadati</taxon>
        <taxon>Pseudomonadota</taxon>
        <taxon>Alphaproteobacteria</taxon>
        <taxon>Hyphomicrobiales</taxon>
        <taxon>Rhizobiaceae</taxon>
        <taxon>Sinorhizobium/Ensifer group</taxon>
        <taxon>Ensifer</taxon>
    </lineage>
</organism>
<dbReference type="Gene3D" id="1.10.10.10">
    <property type="entry name" value="Winged helix-like DNA-binding domain superfamily/Winged helix DNA-binding domain"/>
    <property type="match status" value="1"/>
</dbReference>
<dbReference type="AlphaFoldDB" id="A0A7Y6QC27"/>
<dbReference type="CDD" id="cd06170">
    <property type="entry name" value="LuxR_C_like"/>
    <property type="match status" value="1"/>
</dbReference>
<dbReference type="Pfam" id="PF00196">
    <property type="entry name" value="GerE"/>
    <property type="match status" value="1"/>
</dbReference>
<name>A0A7Y6QC27_9HYPH</name>